<feature type="binding site" evidence="9">
    <location>
        <position position="271"/>
    </location>
    <ligand>
        <name>Mg(2+)</name>
        <dbReference type="ChEBI" id="CHEBI:18420"/>
        <label>2</label>
    </ligand>
</feature>
<comment type="similarity">
    <text evidence="1 9 10">Belongs to the xylose isomerase family.</text>
</comment>
<evidence type="ECO:0000256" key="1">
    <source>
        <dbReference type="ARBA" id="ARBA00005765"/>
    </source>
</evidence>
<dbReference type="EC" id="5.3.1.5" evidence="3 9"/>
<keyword evidence="7 9" id="KW-0119">Carbohydrate metabolism</keyword>
<dbReference type="GO" id="GO:0000287">
    <property type="term" value="F:magnesium ion binding"/>
    <property type="evidence" value="ECO:0007669"/>
    <property type="project" value="UniProtKB-UniRule"/>
</dbReference>
<dbReference type="SUPFAM" id="SSF51658">
    <property type="entry name" value="Xylose isomerase-like"/>
    <property type="match status" value="1"/>
</dbReference>
<comment type="catalytic activity">
    <reaction evidence="8 9 10">
        <text>alpha-D-xylose = alpha-D-xylulofuranose</text>
        <dbReference type="Rhea" id="RHEA:22816"/>
        <dbReference type="ChEBI" id="CHEBI:28518"/>
        <dbReference type="ChEBI" id="CHEBI:188998"/>
        <dbReference type="EC" id="5.3.1.5"/>
    </reaction>
</comment>
<evidence type="ECO:0000313" key="13">
    <source>
        <dbReference type="EMBL" id="ABS78176.1"/>
    </source>
</evidence>
<dbReference type="EMBL" id="CP000733">
    <property type="protein sequence ID" value="ABS78176.1"/>
    <property type="molecule type" value="Genomic_DNA"/>
</dbReference>
<evidence type="ECO:0000256" key="3">
    <source>
        <dbReference type="ARBA" id="ARBA00011958"/>
    </source>
</evidence>
<dbReference type="AlphaFoldDB" id="A9KGM1"/>
<feature type="binding site" evidence="9">
    <location>
        <position position="309"/>
    </location>
    <ligand>
        <name>Mg(2+)</name>
        <dbReference type="ChEBI" id="CHEBI:18420"/>
        <label>2</label>
    </ligand>
</feature>
<organism evidence="13 14">
    <name type="scientific">Coxiella burnetii (strain Dugway 5J108-111)</name>
    <dbReference type="NCBI Taxonomy" id="434922"/>
    <lineage>
        <taxon>Bacteria</taxon>
        <taxon>Pseudomonadati</taxon>
        <taxon>Pseudomonadota</taxon>
        <taxon>Gammaproteobacteria</taxon>
        <taxon>Legionellales</taxon>
        <taxon>Coxiellaceae</taxon>
        <taxon>Coxiella</taxon>
    </lineage>
</organism>
<accession>A9KGM1</accession>
<gene>
    <name evidence="9 13" type="primary">xylA</name>
    <name evidence="13" type="ordered locus">CBUD_1733</name>
</gene>
<feature type="binding site" evidence="9">
    <location>
        <position position="307"/>
    </location>
    <ligand>
        <name>Mg(2+)</name>
        <dbReference type="ChEBI" id="CHEBI:18420"/>
        <label>2</label>
    </ligand>
</feature>
<evidence type="ECO:0000256" key="4">
    <source>
        <dbReference type="ARBA" id="ARBA00022629"/>
    </source>
</evidence>
<dbReference type="KEGG" id="cbd:CBUD_1733"/>
<comment type="subunit">
    <text evidence="2 9 11">Homotetramer.</text>
</comment>
<feature type="binding site" evidence="9">
    <location>
        <position position="268"/>
    </location>
    <ligand>
        <name>Mg(2+)</name>
        <dbReference type="ChEBI" id="CHEBI:18420"/>
        <label>1</label>
    </ligand>
</feature>
<evidence type="ECO:0000256" key="10">
    <source>
        <dbReference type="RuleBase" id="RU000609"/>
    </source>
</evidence>
<dbReference type="Gene3D" id="3.20.20.150">
    <property type="entry name" value="Divalent-metal-dependent TIM barrel enzymes"/>
    <property type="match status" value="1"/>
</dbReference>
<dbReference type="PANTHER" id="PTHR48408">
    <property type="match status" value="1"/>
</dbReference>
<dbReference type="Proteomes" id="UP000008555">
    <property type="component" value="Chromosome"/>
</dbReference>
<feature type="binding site" evidence="9">
    <location>
        <position position="296"/>
    </location>
    <ligand>
        <name>Mg(2+)</name>
        <dbReference type="ChEBI" id="CHEBI:18420"/>
        <label>1</label>
    </ligand>
</feature>
<evidence type="ECO:0000256" key="6">
    <source>
        <dbReference type="ARBA" id="ARBA00023235"/>
    </source>
</evidence>
<feature type="region of interest" description="Disordered" evidence="12">
    <location>
        <begin position="416"/>
        <end position="436"/>
    </location>
</feature>
<evidence type="ECO:0000256" key="12">
    <source>
        <dbReference type="SAM" id="MobiDB-lite"/>
    </source>
</evidence>
<evidence type="ECO:0000256" key="7">
    <source>
        <dbReference type="ARBA" id="ARBA00023277"/>
    </source>
</evidence>
<dbReference type="HOGENOM" id="CLU_037261_1_0_6"/>
<dbReference type="RefSeq" id="WP_011997245.1">
    <property type="nucleotide sequence ID" value="NC_009727.1"/>
</dbReference>
<dbReference type="GO" id="GO:0005737">
    <property type="term" value="C:cytoplasm"/>
    <property type="evidence" value="ECO:0007669"/>
    <property type="project" value="UniProtKB-SubCell"/>
</dbReference>
<reference evidence="13 14" key="1">
    <citation type="journal article" date="2009" name="Infect. Immun.">
        <title>Comparative genomics reveal extensive transposon-mediated genomic plasticity and diversity among potential effector proteins within the genus Coxiella.</title>
        <authorList>
            <person name="Beare P.A."/>
            <person name="Unsworth N."/>
            <person name="Andoh M."/>
            <person name="Voth D.E."/>
            <person name="Omsland A."/>
            <person name="Gilk S.D."/>
            <person name="Williams K.P."/>
            <person name="Sobral B.W."/>
            <person name="Kupko J.J.III."/>
            <person name="Porcella S.F."/>
            <person name="Samuel J.E."/>
            <person name="Heinzen R.A."/>
        </authorList>
    </citation>
    <scope>NUCLEOTIDE SEQUENCE [LARGE SCALE GENOMIC DNA]</scope>
    <source>
        <strain evidence="13 14">Dugway 5J108-111</strain>
    </source>
</reference>
<dbReference type="InterPro" id="IPR013452">
    <property type="entry name" value="Xylose_isom_bac"/>
</dbReference>
<evidence type="ECO:0000313" key="14">
    <source>
        <dbReference type="Proteomes" id="UP000008555"/>
    </source>
</evidence>
<sequence length="436" mass="49989">MKTYFKPIDKINYEGPDSENPLSFHYYDPQRIVLGKSMEEHLRMAVCFWHTFCWEGNDNFGAGVFNREWLKEKKPMKRAKQRVLAAFEFFEKLGLPFFTFHDRDVSPEGDSLKETIKNFKKIAELIAKEMERTGVQLLWGTANLFSHPRYLAGAATNPDPNVFAHAVAQVKTALDITQQLNGKNYVLWGGREGYETLLNTDLKQELDQFGRFLSLLVDYKHKIGFNGLLLIEPKPCEPTKHQYDFDVATVYAFLQRYGLEKEFKVNIEANHATLAGHSFAHEIAYACANDIFGSVDANRGDPQLGWDTDQFPIDLQETVLVLYLILKHNGFTSGGFNFDAKLRRQSLDLEDLFYAHISGIDTLARGLLIAATIIENDKLKTTKEKRYQAWKEPLNANMLSGKLDFETIAKRALDNNLDPKPTSGEQEKLERWLSER</sequence>
<evidence type="ECO:0000256" key="9">
    <source>
        <dbReference type="HAMAP-Rule" id="MF_00455"/>
    </source>
</evidence>
<evidence type="ECO:0000256" key="2">
    <source>
        <dbReference type="ARBA" id="ARBA00011881"/>
    </source>
</evidence>
<evidence type="ECO:0000256" key="8">
    <source>
        <dbReference type="ARBA" id="ARBA00033659"/>
    </source>
</evidence>
<dbReference type="PRINTS" id="PR00688">
    <property type="entry name" value="XYLOSISMRASE"/>
</dbReference>
<name>A9KGM1_COXBN</name>
<keyword evidence="6 9" id="KW-0413">Isomerase</keyword>
<dbReference type="PANTHER" id="PTHR48408:SF1">
    <property type="entry name" value="XYLOSE ISOMERASE"/>
    <property type="match status" value="1"/>
</dbReference>
<feature type="binding site" evidence="9">
    <location>
        <position position="232"/>
    </location>
    <ligand>
        <name>Mg(2+)</name>
        <dbReference type="ChEBI" id="CHEBI:18420"/>
        <label>1</label>
    </ligand>
</feature>
<dbReference type="HAMAP" id="MF_00455">
    <property type="entry name" value="Xylose_isom_A"/>
    <property type="match status" value="1"/>
</dbReference>
<feature type="compositionally biased region" description="Basic and acidic residues" evidence="12">
    <location>
        <begin position="425"/>
        <end position="436"/>
    </location>
</feature>
<keyword evidence="9" id="KW-0460">Magnesium</keyword>
<comment type="cofactor">
    <cofactor evidence="9">
        <name>Mg(2+)</name>
        <dbReference type="ChEBI" id="CHEBI:18420"/>
    </cofactor>
    <text evidence="9">Binds 2 magnesium ions per subunit.</text>
</comment>
<dbReference type="NCBIfam" id="TIGR02630">
    <property type="entry name" value="xylose_isom_A"/>
    <property type="match status" value="1"/>
</dbReference>
<dbReference type="PROSITE" id="PS51415">
    <property type="entry name" value="XYLOSE_ISOMERASE"/>
    <property type="match status" value="1"/>
</dbReference>
<protein>
    <recommendedName>
        <fullName evidence="3 9">Xylose isomerase</fullName>
        <ecNumber evidence="3 9">5.3.1.5</ecNumber>
    </recommendedName>
</protein>
<dbReference type="InterPro" id="IPR001998">
    <property type="entry name" value="Xylose_isomerase"/>
</dbReference>
<feature type="binding site" evidence="9">
    <location>
        <position position="339"/>
    </location>
    <ligand>
        <name>Mg(2+)</name>
        <dbReference type="ChEBI" id="CHEBI:18420"/>
        <label>1</label>
    </ligand>
</feature>
<feature type="binding site" evidence="9">
    <location>
        <position position="268"/>
    </location>
    <ligand>
        <name>Mg(2+)</name>
        <dbReference type="ChEBI" id="CHEBI:18420"/>
        <label>2</label>
    </ligand>
</feature>
<feature type="active site" evidence="9">
    <location>
        <position position="101"/>
    </location>
</feature>
<keyword evidence="4 9" id="KW-0859">Xylose metabolism</keyword>
<dbReference type="GO" id="GO:0042732">
    <property type="term" value="P:D-xylose metabolic process"/>
    <property type="evidence" value="ECO:0007669"/>
    <property type="project" value="UniProtKB-UniRule"/>
</dbReference>
<keyword evidence="5 9" id="KW-0479">Metal-binding</keyword>
<comment type="subcellular location">
    <subcellularLocation>
        <location evidence="9 11">Cytoplasm</location>
    </subcellularLocation>
</comment>
<dbReference type="FunFam" id="3.20.20.150:FF:000002">
    <property type="entry name" value="Xylose isomerase"/>
    <property type="match status" value="1"/>
</dbReference>
<dbReference type="NCBIfam" id="NF003998">
    <property type="entry name" value="PRK05474.1"/>
    <property type="match status" value="1"/>
</dbReference>
<evidence type="ECO:0000256" key="11">
    <source>
        <dbReference type="RuleBase" id="RU000610"/>
    </source>
</evidence>
<proteinExistence type="inferred from homology"/>
<evidence type="ECO:0000256" key="5">
    <source>
        <dbReference type="ARBA" id="ARBA00022723"/>
    </source>
</evidence>
<keyword evidence="9" id="KW-0963">Cytoplasm</keyword>
<feature type="active site" evidence="9">
    <location>
        <position position="104"/>
    </location>
</feature>
<dbReference type="InterPro" id="IPR036237">
    <property type="entry name" value="Xyl_isomerase-like_sf"/>
</dbReference>
<dbReference type="GO" id="GO:0009045">
    <property type="term" value="F:xylose isomerase activity"/>
    <property type="evidence" value="ECO:0007669"/>
    <property type="project" value="UniProtKB-UniRule"/>
</dbReference>